<evidence type="ECO:0000256" key="1">
    <source>
        <dbReference type="SAM" id="Phobius"/>
    </source>
</evidence>
<reference evidence="2" key="1">
    <citation type="submission" date="2023-07" db="EMBL/GenBank/DDBJ databases">
        <authorList>
            <consortium name="CYATHOMIX"/>
        </authorList>
    </citation>
    <scope>NUCLEOTIDE SEQUENCE</scope>
    <source>
        <strain evidence="2">N/A</strain>
    </source>
</reference>
<evidence type="ECO:0000313" key="2">
    <source>
        <dbReference type="EMBL" id="CAJ0603225.1"/>
    </source>
</evidence>
<organism evidence="2 3">
    <name type="scientific">Cylicocyclus nassatus</name>
    <name type="common">Nematode worm</name>
    <dbReference type="NCBI Taxonomy" id="53992"/>
    <lineage>
        <taxon>Eukaryota</taxon>
        <taxon>Metazoa</taxon>
        <taxon>Ecdysozoa</taxon>
        <taxon>Nematoda</taxon>
        <taxon>Chromadorea</taxon>
        <taxon>Rhabditida</taxon>
        <taxon>Rhabditina</taxon>
        <taxon>Rhabditomorpha</taxon>
        <taxon>Strongyloidea</taxon>
        <taxon>Strongylidae</taxon>
        <taxon>Cylicocyclus</taxon>
    </lineage>
</organism>
<evidence type="ECO:0000313" key="3">
    <source>
        <dbReference type="Proteomes" id="UP001176961"/>
    </source>
</evidence>
<keyword evidence="3" id="KW-1185">Reference proteome</keyword>
<gene>
    <name evidence="2" type="ORF">CYNAS_LOCUS15208</name>
</gene>
<keyword evidence="1" id="KW-0812">Transmembrane</keyword>
<keyword evidence="1" id="KW-0472">Membrane</keyword>
<accession>A0AA36H3S8</accession>
<protein>
    <submittedName>
        <fullName evidence="2">Uncharacterized protein</fullName>
    </submittedName>
</protein>
<name>A0AA36H3S8_CYLNA</name>
<dbReference type="AlphaFoldDB" id="A0AA36H3S8"/>
<keyword evidence="1" id="KW-1133">Transmembrane helix</keyword>
<feature type="transmembrane region" description="Helical" evidence="1">
    <location>
        <begin position="96"/>
        <end position="119"/>
    </location>
</feature>
<sequence length="193" mass="21842">MCRTSRFTALFGLYLVRSTIALICPVPSSGGLPARNKTCPDFKADPSFIYCCTSKLPPTTGTYREKHGIFCCSLADWEKERQEVADEEFHNFIKQYLAVIIISSLLAIGLTLTVTSLVCKRMRRCPLYRDQSMLAHSVQAATMYRPVDTIPPKIYEAPPPYECFVPPPDQTRNDWNCVLENEVNCSRNQATFT</sequence>
<proteinExistence type="predicted"/>
<dbReference type="EMBL" id="CATQJL010000305">
    <property type="protein sequence ID" value="CAJ0603225.1"/>
    <property type="molecule type" value="Genomic_DNA"/>
</dbReference>
<comment type="caution">
    <text evidence="2">The sequence shown here is derived from an EMBL/GenBank/DDBJ whole genome shotgun (WGS) entry which is preliminary data.</text>
</comment>
<dbReference type="Proteomes" id="UP001176961">
    <property type="component" value="Unassembled WGS sequence"/>
</dbReference>